<evidence type="ECO:0000256" key="2">
    <source>
        <dbReference type="ARBA" id="ARBA00023002"/>
    </source>
</evidence>
<comment type="similarity">
    <text evidence="1 4">Belongs to the aldehyde dehydrogenase family.</text>
</comment>
<keyword evidence="2 4" id="KW-0560">Oxidoreductase</keyword>
<evidence type="ECO:0000256" key="4">
    <source>
        <dbReference type="RuleBase" id="RU003345"/>
    </source>
</evidence>
<gene>
    <name evidence="6" type="ORF">G7070_00190</name>
</gene>
<dbReference type="GO" id="GO:0004777">
    <property type="term" value="F:succinate-semialdehyde dehydrogenase (NAD+) activity"/>
    <property type="evidence" value="ECO:0007669"/>
    <property type="project" value="TreeGrafter"/>
</dbReference>
<dbReference type="Pfam" id="PF00171">
    <property type="entry name" value="Aldedh"/>
    <property type="match status" value="1"/>
</dbReference>
<protein>
    <submittedName>
        <fullName evidence="6">NAD-dependent succinate-semialdehyde dehydrogenase</fullName>
    </submittedName>
</protein>
<dbReference type="FunFam" id="3.40.309.10:FF:000004">
    <property type="entry name" value="Succinate-semialdehyde dehydrogenase I"/>
    <property type="match status" value="1"/>
</dbReference>
<sequence length="487" mass="51672">MGAPTTGVLDRVQKDLLLDGRWEPREERFGVVNPATGDELARVADASVDDALAALDACSRAGAAWAATSPRERADVLQRAHRLLLERVDQFAELITLEMGKPLAESRGEVLYAADYVRWFAEEAPRIHGEYRVAPAGDTRIVTMRQPVGPCLLITPWNFPLGMITRKVAPALAAGCTMIVKPAHETPLTCLLMGQLFVEAGVPAGVLHVLPTTRSSRMSEALLADPRLRKISFTGSTGVGSTLLKGAAQNVVRTSMELGGNAPFIVFDDADVDRAVEGAMVAKFRNGGESCVAANRILVQAGVAAEFTARLEERMRAAVAADGMDPAATVGPVISDKQRRHVDDLVRDAVGHGGDLRLGGEARAGAGFFYEPTLITGVPATARIAREEIFGPVAAVTVFEDEAEAVALANDTEFGLTAFVFTNDLNRAFRVSEALETGMVGLNRGLVSNAAAPFGGVKASGLGREGGFEGINEYLVTKYVALDAGTF</sequence>
<organism evidence="6 7">
    <name type="scientific">Propioniciclava coleopterorum</name>
    <dbReference type="NCBI Taxonomy" id="2714937"/>
    <lineage>
        <taxon>Bacteria</taxon>
        <taxon>Bacillati</taxon>
        <taxon>Actinomycetota</taxon>
        <taxon>Actinomycetes</taxon>
        <taxon>Propionibacteriales</taxon>
        <taxon>Propionibacteriaceae</taxon>
        <taxon>Propioniciclava</taxon>
    </lineage>
</organism>
<dbReference type="PROSITE" id="PS00687">
    <property type="entry name" value="ALDEHYDE_DEHYDR_GLU"/>
    <property type="match status" value="1"/>
</dbReference>
<proteinExistence type="inferred from homology"/>
<dbReference type="InterPro" id="IPR016161">
    <property type="entry name" value="Ald_DH/histidinol_DH"/>
</dbReference>
<dbReference type="SUPFAM" id="SSF53720">
    <property type="entry name" value="ALDH-like"/>
    <property type="match status" value="1"/>
</dbReference>
<dbReference type="InterPro" id="IPR015590">
    <property type="entry name" value="Aldehyde_DH_dom"/>
</dbReference>
<dbReference type="CDD" id="cd07103">
    <property type="entry name" value="ALDH_F5_SSADH_GabD"/>
    <property type="match status" value="1"/>
</dbReference>
<dbReference type="PROSITE" id="PS00070">
    <property type="entry name" value="ALDEHYDE_DEHYDR_CYS"/>
    <property type="match status" value="1"/>
</dbReference>
<dbReference type="PANTHER" id="PTHR43353">
    <property type="entry name" value="SUCCINATE-SEMIALDEHYDE DEHYDROGENASE, MITOCHONDRIAL"/>
    <property type="match status" value="1"/>
</dbReference>
<dbReference type="KEGG" id="prv:G7070_00190"/>
<accession>A0A6G7Y2E8</accession>
<dbReference type="Gene3D" id="3.40.309.10">
    <property type="entry name" value="Aldehyde Dehydrogenase, Chain A, domain 2"/>
    <property type="match status" value="1"/>
</dbReference>
<dbReference type="InterPro" id="IPR050740">
    <property type="entry name" value="Aldehyde_DH_Superfamily"/>
</dbReference>
<dbReference type="EMBL" id="CP049865">
    <property type="protein sequence ID" value="QIK70985.1"/>
    <property type="molecule type" value="Genomic_DNA"/>
</dbReference>
<dbReference type="InterPro" id="IPR016160">
    <property type="entry name" value="Ald_DH_CS_CYS"/>
</dbReference>
<dbReference type="Proteomes" id="UP000501058">
    <property type="component" value="Chromosome"/>
</dbReference>
<dbReference type="RefSeq" id="WP_166230780.1">
    <property type="nucleotide sequence ID" value="NZ_CP049865.1"/>
</dbReference>
<dbReference type="InterPro" id="IPR016162">
    <property type="entry name" value="Ald_DH_N"/>
</dbReference>
<keyword evidence="7" id="KW-1185">Reference proteome</keyword>
<evidence type="ECO:0000313" key="6">
    <source>
        <dbReference type="EMBL" id="QIK70985.1"/>
    </source>
</evidence>
<reference evidence="6 7" key="1">
    <citation type="submission" date="2020-03" db="EMBL/GenBank/DDBJ databases">
        <title>Propioniciclava sp. nov., isolated from Hydrophilus acuminatus.</title>
        <authorList>
            <person name="Hyun D.-W."/>
            <person name="Bae J.-W."/>
        </authorList>
    </citation>
    <scope>NUCLEOTIDE SEQUENCE [LARGE SCALE GENOMIC DNA]</scope>
    <source>
        <strain evidence="6 7">HDW11</strain>
    </source>
</reference>
<evidence type="ECO:0000256" key="1">
    <source>
        <dbReference type="ARBA" id="ARBA00009986"/>
    </source>
</evidence>
<dbReference type="InterPro" id="IPR016163">
    <property type="entry name" value="Ald_DH_C"/>
</dbReference>
<feature type="active site" evidence="3">
    <location>
        <position position="257"/>
    </location>
</feature>
<evidence type="ECO:0000313" key="7">
    <source>
        <dbReference type="Proteomes" id="UP000501058"/>
    </source>
</evidence>
<dbReference type="PANTHER" id="PTHR43353:SF5">
    <property type="entry name" value="SUCCINATE-SEMIALDEHYDE DEHYDROGENASE, MITOCHONDRIAL"/>
    <property type="match status" value="1"/>
</dbReference>
<dbReference type="AlphaFoldDB" id="A0A6G7Y2E8"/>
<dbReference type="FunFam" id="3.40.605.10:FF:000063">
    <property type="entry name" value="Succinate-semialdehyde dehydrogenase, mitochondrial"/>
    <property type="match status" value="1"/>
</dbReference>
<dbReference type="InterPro" id="IPR029510">
    <property type="entry name" value="Ald_DH_CS_GLU"/>
</dbReference>
<evidence type="ECO:0000256" key="3">
    <source>
        <dbReference type="PROSITE-ProRule" id="PRU10007"/>
    </source>
</evidence>
<dbReference type="GO" id="GO:0009450">
    <property type="term" value="P:gamma-aminobutyric acid catabolic process"/>
    <property type="evidence" value="ECO:0007669"/>
    <property type="project" value="TreeGrafter"/>
</dbReference>
<name>A0A6G7Y2E8_9ACTN</name>
<evidence type="ECO:0000259" key="5">
    <source>
        <dbReference type="Pfam" id="PF00171"/>
    </source>
</evidence>
<dbReference type="Gene3D" id="3.40.605.10">
    <property type="entry name" value="Aldehyde Dehydrogenase, Chain A, domain 1"/>
    <property type="match status" value="1"/>
</dbReference>
<feature type="domain" description="Aldehyde dehydrogenase" evidence="5">
    <location>
        <begin position="25"/>
        <end position="480"/>
    </location>
</feature>